<sequence>LRAKPPEFYINQLKSFTKLFIDQLKNLPQPCDRSVTWNSGALHYSDDIELVMGLVDMNTRRVNLKAAIDKIKYIGKGTYTDCAIKEGISELLRTGSHYHENKYIVVVTDGHPVTGYKEPCGGIQEAANEARQHAIKVFAVAISPDQEDTRLSVIATDASYRQNFTAADNSRSTQLSTINTIIDMIVSVVTQTHHNNDGLPGPDGPRGERGTPGEKGEQGSRGNRGPRGILIYLNIFRNIISPHFQQGEPGRTGAPGYRGDEGLTGPEGAKGPRGIKGAPGDRGLMGERGEDGPPGNGTEGCHGFQVEDLSGGKGTPGPKGDDGEPGDPGPDVKCKCGPLDIAFIVDSSESIGASNFAIAKEFIVTVMDRLKLRQFGANESRIGVVQYSGANAQEVVQLGDLNIKTLTDLKQAVKELRWLAEATYTGEALQYSLNNMINKLVTERSVVIVLTDGRSDTKRDVVPLNVLCGKGLKVGGVGVTDYAERQPNPEQLEELVCKDDPRQGFSFVLNNFGLLLDDSFLQNLTERICEDKKCPNYTCPISFNDNTDVLIMMDSSASVGSTNFEMTKELAQMLTKRFLSAERGGFQVRVGIGQYSNNANLEAEFSSNTTQVVSQITEAKFQDAGTQVTNALNFAIERFRGGRTRKKKLLLFSDGRSQGVSNDLIEKSVDQVSKAGIELYVLAVGNQVNEMHLRTLVSRGRPYDNTYAYRHLFKVPDYRSLVTGVFYQTVSRKISLESRG</sequence>
<dbReference type="AlphaFoldDB" id="A0A8C1XZ24"/>
<dbReference type="Gene3D" id="3.40.50.410">
    <property type="entry name" value="von Willebrand factor, type A domain"/>
    <property type="match status" value="3"/>
</dbReference>
<dbReference type="GO" id="GO:0007155">
    <property type="term" value="P:cell adhesion"/>
    <property type="evidence" value="ECO:0007669"/>
    <property type="project" value="UniProtKB-KW"/>
</dbReference>
<reference evidence="8" key="1">
    <citation type="submission" date="2025-08" db="UniProtKB">
        <authorList>
            <consortium name="Ensembl"/>
        </authorList>
    </citation>
    <scope>IDENTIFICATION</scope>
</reference>
<evidence type="ECO:0000256" key="2">
    <source>
        <dbReference type="ARBA" id="ARBA00022525"/>
    </source>
</evidence>
<feature type="domain" description="VWFA" evidence="7">
    <location>
        <begin position="340"/>
        <end position="524"/>
    </location>
</feature>
<keyword evidence="5" id="KW-0130">Cell adhesion</keyword>
<dbReference type="PANTHER" id="PTHR24020:SF87">
    <property type="entry name" value="COLLAGEN ALPHA-1(VI) CHAIN-LIKE"/>
    <property type="match status" value="1"/>
</dbReference>
<keyword evidence="2" id="KW-0964">Secreted</keyword>
<evidence type="ECO:0000256" key="1">
    <source>
        <dbReference type="ARBA" id="ARBA00004498"/>
    </source>
</evidence>
<name>A0A8C1XZ24_CYPCA</name>
<dbReference type="FunFam" id="3.40.50.410:FF:000026">
    <property type="entry name" value="Collagen, type VI, alpha 1"/>
    <property type="match status" value="1"/>
</dbReference>
<dbReference type="InterPro" id="IPR036465">
    <property type="entry name" value="vWFA_dom_sf"/>
</dbReference>
<proteinExistence type="predicted"/>
<protein>
    <submittedName>
        <fullName evidence="8">Collagen, type VI, alpha 1</fullName>
    </submittedName>
</protein>
<dbReference type="Pfam" id="PF00092">
    <property type="entry name" value="VWA"/>
    <property type="match status" value="3"/>
</dbReference>
<feature type="compositionally biased region" description="Basic and acidic residues" evidence="6">
    <location>
        <begin position="205"/>
        <end position="218"/>
    </location>
</feature>
<feature type="region of interest" description="Disordered" evidence="6">
    <location>
        <begin position="192"/>
        <end position="226"/>
    </location>
</feature>
<keyword evidence="3" id="KW-0272">Extracellular matrix</keyword>
<organism evidence="8 9">
    <name type="scientific">Cyprinus carpio</name>
    <name type="common">Common carp</name>
    <dbReference type="NCBI Taxonomy" id="7962"/>
    <lineage>
        <taxon>Eukaryota</taxon>
        <taxon>Metazoa</taxon>
        <taxon>Chordata</taxon>
        <taxon>Craniata</taxon>
        <taxon>Vertebrata</taxon>
        <taxon>Euteleostomi</taxon>
        <taxon>Actinopterygii</taxon>
        <taxon>Neopterygii</taxon>
        <taxon>Teleostei</taxon>
        <taxon>Ostariophysi</taxon>
        <taxon>Cypriniformes</taxon>
        <taxon>Cyprinidae</taxon>
        <taxon>Cyprininae</taxon>
        <taxon>Cyprinus</taxon>
    </lineage>
</organism>
<evidence type="ECO:0000256" key="3">
    <source>
        <dbReference type="ARBA" id="ARBA00022530"/>
    </source>
</evidence>
<evidence type="ECO:0000259" key="7">
    <source>
        <dbReference type="PROSITE" id="PS50234"/>
    </source>
</evidence>
<evidence type="ECO:0000313" key="8">
    <source>
        <dbReference type="Ensembl" id="ENSCCRP00015087033.1"/>
    </source>
</evidence>
<dbReference type="PROSITE" id="PS50234">
    <property type="entry name" value="VWFA"/>
    <property type="match status" value="3"/>
</dbReference>
<dbReference type="PANTHER" id="PTHR24020">
    <property type="entry name" value="COLLAGEN ALPHA"/>
    <property type="match status" value="1"/>
</dbReference>
<dbReference type="PRINTS" id="PR00453">
    <property type="entry name" value="VWFADOMAIN"/>
</dbReference>
<dbReference type="Proteomes" id="UP000694700">
    <property type="component" value="Unplaced"/>
</dbReference>
<feature type="domain" description="VWFA" evidence="7">
    <location>
        <begin position="1"/>
        <end position="185"/>
    </location>
</feature>
<keyword evidence="4" id="KW-0677">Repeat</keyword>
<feature type="region of interest" description="Disordered" evidence="6">
    <location>
        <begin position="243"/>
        <end position="332"/>
    </location>
</feature>
<dbReference type="InterPro" id="IPR050525">
    <property type="entry name" value="ECM_Assembly_Org"/>
</dbReference>
<dbReference type="SMART" id="SM00327">
    <property type="entry name" value="VWA"/>
    <property type="match status" value="3"/>
</dbReference>
<feature type="domain" description="VWFA" evidence="7">
    <location>
        <begin position="548"/>
        <end position="730"/>
    </location>
</feature>
<evidence type="ECO:0000313" key="9">
    <source>
        <dbReference type="Proteomes" id="UP000694700"/>
    </source>
</evidence>
<comment type="subcellular location">
    <subcellularLocation>
        <location evidence="1">Secreted</location>
        <location evidence="1">Extracellular space</location>
        <location evidence="1">Extracellular matrix</location>
    </subcellularLocation>
</comment>
<dbReference type="InterPro" id="IPR008160">
    <property type="entry name" value="Collagen"/>
</dbReference>
<evidence type="ECO:0000256" key="5">
    <source>
        <dbReference type="ARBA" id="ARBA00022889"/>
    </source>
</evidence>
<dbReference type="Pfam" id="PF01391">
    <property type="entry name" value="Collagen"/>
    <property type="match status" value="1"/>
</dbReference>
<accession>A0A8C1XZ24</accession>
<evidence type="ECO:0000256" key="6">
    <source>
        <dbReference type="SAM" id="MobiDB-lite"/>
    </source>
</evidence>
<dbReference type="InterPro" id="IPR002035">
    <property type="entry name" value="VWF_A"/>
</dbReference>
<dbReference type="Ensembl" id="ENSCCRT00015089841.1">
    <property type="protein sequence ID" value="ENSCCRP00015087033.1"/>
    <property type="gene ID" value="ENSCCRG00015035096.1"/>
</dbReference>
<dbReference type="Gene3D" id="1.20.5.320">
    <property type="entry name" value="6-Phosphogluconate Dehydrogenase, domain 3"/>
    <property type="match status" value="1"/>
</dbReference>
<evidence type="ECO:0000256" key="4">
    <source>
        <dbReference type="ARBA" id="ARBA00022737"/>
    </source>
</evidence>
<dbReference type="SUPFAM" id="SSF53300">
    <property type="entry name" value="vWA-like"/>
    <property type="match status" value="3"/>
</dbReference>